<dbReference type="InterPro" id="IPR051336">
    <property type="entry name" value="RhoGEF_Guanine_NuclExch_SF"/>
</dbReference>
<evidence type="ECO:0000259" key="3">
    <source>
        <dbReference type="PROSITE" id="PS50010"/>
    </source>
</evidence>
<dbReference type="InterPro" id="IPR035899">
    <property type="entry name" value="DBL_dom_sf"/>
</dbReference>
<organism evidence="4 5">
    <name type="scientific">Aedes albopictus</name>
    <name type="common">Asian tiger mosquito</name>
    <name type="synonym">Stegomyia albopicta</name>
    <dbReference type="NCBI Taxonomy" id="7160"/>
    <lineage>
        <taxon>Eukaryota</taxon>
        <taxon>Metazoa</taxon>
        <taxon>Ecdysozoa</taxon>
        <taxon>Arthropoda</taxon>
        <taxon>Hexapoda</taxon>
        <taxon>Insecta</taxon>
        <taxon>Pterygota</taxon>
        <taxon>Neoptera</taxon>
        <taxon>Endopterygota</taxon>
        <taxon>Diptera</taxon>
        <taxon>Nematocera</taxon>
        <taxon>Culicoidea</taxon>
        <taxon>Culicidae</taxon>
        <taxon>Culicinae</taxon>
        <taxon>Aedini</taxon>
        <taxon>Aedes</taxon>
        <taxon>Stegomyia</taxon>
    </lineage>
</organism>
<evidence type="ECO:0000313" key="5">
    <source>
        <dbReference type="Proteomes" id="UP000069940"/>
    </source>
</evidence>
<dbReference type="Pfam" id="PF00621">
    <property type="entry name" value="RhoGEF"/>
    <property type="match status" value="1"/>
</dbReference>
<dbReference type="SMART" id="SM00325">
    <property type="entry name" value="RhoGEF"/>
    <property type="match status" value="1"/>
</dbReference>
<dbReference type="RefSeq" id="XP_062716512.1">
    <property type="nucleotide sequence ID" value="XM_062860528.1"/>
</dbReference>
<evidence type="ECO:0000256" key="2">
    <source>
        <dbReference type="SAM" id="MobiDB-lite"/>
    </source>
</evidence>
<reference evidence="5" key="1">
    <citation type="journal article" date="2015" name="Proc. Natl. Acad. Sci. U.S.A.">
        <title>Genome sequence of the Asian Tiger mosquito, Aedes albopictus, reveals insights into its biology, genetics, and evolution.</title>
        <authorList>
            <person name="Chen X.G."/>
            <person name="Jiang X."/>
            <person name="Gu J."/>
            <person name="Xu M."/>
            <person name="Wu Y."/>
            <person name="Deng Y."/>
            <person name="Zhang C."/>
            <person name="Bonizzoni M."/>
            <person name="Dermauw W."/>
            <person name="Vontas J."/>
            <person name="Armbruster P."/>
            <person name="Huang X."/>
            <person name="Yang Y."/>
            <person name="Zhang H."/>
            <person name="He W."/>
            <person name="Peng H."/>
            <person name="Liu Y."/>
            <person name="Wu K."/>
            <person name="Chen J."/>
            <person name="Lirakis M."/>
            <person name="Topalis P."/>
            <person name="Van Leeuwen T."/>
            <person name="Hall A.B."/>
            <person name="Jiang X."/>
            <person name="Thorpe C."/>
            <person name="Mueller R.L."/>
            <person name="Sun C."/>
            <person name="Waterhouse R.M."/>
            <person name="Yan G."/>
            <person name="Tu Z.J."/>
            <person name="Fang X."/>
            <person name="James A.A."/>
        </authorList>
    </citation>
    <scope>NUCLEOTIDE SEQUENCE [LARGE SCALE GENOMIC DNA]</scope>
    <source>
        <strain evidence="5">Foshan</strain>
    </source>
</reference>
<proteinExistence type="predicted"/>
<reference evidence="4" key="2">
    <citation type="submission" date="2025-05" db="UniProtKB">
        <authorList>
            <consortium name="EnsemblMetazoa"/>
        </authorList>
    </citation>
    <scope>IDENTIFICATION</scope>
    <source>
        <strain evidence="4">Foshan</strain>
    </source>
</reference>
<feature type="compositionally biased region" description="Pro residues" evidence="2">
    <location>
        <begin position="1"/>
        <end position="11"/>
    </location>
</feature>
<dbReference type="PANTHER" id="PTHR22826">
    <property type="entry name" value="RHO GUANINE EXCHANGE FACTOR-RELATED"/>
    <property type="match status" value="1"/>
</dbReference>
<dbReference type="GeneID" id="115266238"/>
<feature type="region of interest" description="Disordered" evidence="2">
    <location>
        <begin position="1"/>
        <end position="30"/>
    </location>
</feature>
<dbReference type="PANTHER" id="PTHR22826:SF209">
    <property type="entry name" value="DH DOMAIN-CONTAINING PROTEIN"/>
    <property type="match status" value="1"/>
</dbReference>
<keyword evidence="1" id="KW-0344">Guanine-nucleotide releasing factor</keyword>
<keyword evidence="5" id="KW-1185">Reference proteome</keyword>
<accession>A0ABM1ZSL4</accession>
<evidence type="ECO:0000313" key="4">
    <source>
        <dbReference type="EnsemblMetazoa" id="AALFPA23_021269.P31436"/>
    </source>
</evidence>
<dbReference type="PROSITE" id="PS50010">
    <property type="entry name" value="DH_2"/>
    <property type="match status" value="1"/>
</dbReference>
<dbReference type="Proteomes" id="UP000069940">
    <property type="component" value="Unassembled WGS sequence"/>
</dbReference>
<dbReference type="Gene3D" id="1.20.900.10">
    <property type="entry name" value="Dbl homology (DH) domain"/>
    <property type="match status" value="1"/>
</dbReference>
<dbReference type="InterPro" id="IPR000219">
    <property type="entry name" value="DH_dom"/>
</dbReference>
<protein>
    <recommendedName>
        <fullName evidence="3">DH domain-containing protein</fullName>
    </recommendedName>
</protein>
<dbReference type="SUPFAM" id="SSF48065">
    <property type="entry name" value="DBL homology domain (DH-domain)"/>
    <property type="match status" value="1"/>
</dbReference>
<feature type="domain" description="DH" evidence="3">
    <location>
        <begin position="145"/>
        <end position="322"/>
    </location>
</feature>
<name>A0ABM1ZSL4_AEDAL</name>
<sequence length="793" mass="92463">MNKNRPLPPPKPEPHRLKQEFPPALPPRDYENASFVNQQKVTLTKGNQIRDSKVQKLVQEFQGLITKSMNAEPDCPNNVINPPATDDHIYDEVSVRSSTSGSCSAETEEQWSDFSSDSESYYDTVAFDVMDPNDSLAKYERQKSTLKNAVAELLEKEQNYIDGLMNGILYFIPLLERAILPEGLRGQRNNLLTNIEEIHKFHQDEFQPALQSCNENVEQIAECFIRFIDSDKFYCYVKYAMNRRKADTIFERHRQYFKQNQMVMQSFPLLPIQQLPRYKLFMEKFIKETLKLEDDINAASNTSSIHKAYEMISQLNDLVNAAVSICHIPECESEFVATTSFSQSYSGFTRENDQAGVLILKPENNKQSSRNNPIDLFAQGKFTQVLETDIYDTAHYRWYKARFFVFEKLLIYTEIIKDSFPYRGHYFDSEINHWTDHKKLHLFCLQRGTQEIQMHYNKTIEATVTAIRQRVTPQFSPESEIIKLSKPIQAMIKPDFEMENSITAMVNSQIQFVKTFRENVDFYLEIDANLQVAHFRKFREICLNMLQQHERVLSDLSSNAENMSKICTMFLQYVKVDFPCIYGEYLKTVHAGKFIRNRITPNTVNFLTIDDFLYLCIDRLEDFTLFFTTMTENLSDIITKNVLFDKTLFQQVAIVQVQLEKFSHSVGENFRLLCLDDGVSSCGLALVSEQIKIQSGQLRTTNCRIFICERAIVCVACSFESRLTKRSERFDEVVFFDRFSGSDQPMRMRKSMRYKDMVYFTVEGTKYSVKFKNNQARDKFHANYVQQYVSVGK</sequence>
<evidence type="ECO:0000256" key="1">
    <source>
        <dbReference type="ARBA" id="ARBA00022658"/>
    </source>
</evidence>
<dbReference type="EnsemblMetazoa" id="AALFPA23_021269.R31436">
    <property type="protein sequence ID" value="AALFPA23_021269.P31436"/>
    <property type="gene ID" value="AALFPA23_021269"/>
</dbReference>